<organism evidence="4 5">
    <name type="scientific">Batillaria attramentaria</name>
    <dbReference type="NCBI Taxonomy" id="370345"/>
    <lineage>
        <taxon>Eukaryota</taxon>
        <taxon>Metazoa</taxon>
        <taxon>Spiralia</taxon>
        <taxon>Lophotrochozoa</taxon>
        <taxon>Mollusca</taxon>
        <taxon>Gastropoda</taxon>
        <taxon>Caenogastropoda</taxon>
        <taxon>Sorbeoconcha</taxon>
        <taxon>Cerithioidea</taxon>
        <taxon>Batillariidae</taxon>
        <taxon>Batillaria</taxon>
    </lineage>
</organism>
<keyword evidence="2" id="KW-1133">Transmembrane helix</keyword>
<gene>
    <name evidence="4" type="ORF">BaRGS_00016180</name>
</gene>
<feature type="transmembrane region" description="Helical" evidence="2">
    <location>
        <begin position="70"/>
        <end position="90"/>
    </location>
</feature>
<feature type="signal peptide" evidence="3">
    <location>
        <begin position="1"/>
        <end position="15"/>
    </location>
</feature>
<evidence type="ECO:0000256" key="2">
    <source>
        <dbReference type="SAM" id="Phobius"/>
    </source>
</evidence>
<keyword evidence="3" id="KW-0732">Signal</keyword>
<proteinExistence type="predicted"/>
<keyword evidence="5" id="KW-1185">Reference proteome</keyword>
<evidence type="ECO:0000256" key="3">
    <source>
        <dbReference type="SAM" id="SignalP"/>
    </source>
</evidence>
<keyword evidence="2" id="KW-0812">Transmembrane</keyword>
<dbReference type="AlphaFoldDB" id="A0ABD0KZC2"/>
<accession>A0ABD0KZC2</accession>
<keyword evidence="2" id="KW-0472">Membrane</keyword>
<dbReference type="EMBL" id="JACVVK020000102">
    <property type="protein sequence ID" value="KAK7492514.1"/>
    <property type="molecule type" value="Genomic_DNA"/>
</dbReference>
<sequence length="166" mass="17864">MVFVVSSCCAFPVCSINVAVEENNVDTVVLVTEQENTVDKKGENESGPRVGQSSEETPEAAPAAASVETLAIAIVVSIVMSLLLGFFVGYKVAGCRGARNADASYMERTCSLQRGRNRLSSGEHPAYYNPDHVMPKQMNYVVNVKGKLNTGSVETKPVTKSNKVYL</sequence>
<comment type="caution">
    <text evidence="4">The sequence shown here is derived from an EMBL/GenBank/DDBJ whole genome shotgun (WGS) entry which is preliminary data.</text>
</comment>
<dbReference type="Proteomes" id="UP001519460">
    <property type="component" value="Unassembled WGS sequence"/>
</dbReference>
<name>A0ABD0KZC2_9CAEN</name>
<reference evidence="4 5" key="1">
    <citation type="journal article" date="2023" name="Sci. Data">
        <title>Genome assembly of the Korean intertidal mud-creeper Batillaria attramentaria.</title>
        <authorList>
            <person name="Patra A.K."/>
            <person name="Ho P.T."/>
            <person name="Jun S."/>
            <person name="Lee S.J."/>
            <person name="Kim Y."/>
            <person name="Won Y.J."/>
        </authorList>
    </citation>
    <scope>NUCLEOTIDE SEQUENCE [LARGE SCALE GENOMIC DNA]</scope>
    <source>
        <strain evidence="4">Wonlab-2016</strain>
    </source>
</reference>
<protein>
    <submittedName>
        <fullName evidence="4">Uncharacterized protein</fullName>
    </submittedName>
</protein>
<evidence type="ECO:0000256" key="1">
    <source>
        <dbReference type="SAM" id="MobiDB-lite"/>
    </source>
</evidence>
<evidence type="ECO:0000313" key="4">
    <source>
        <dbReference type="EMBL" id="KAK7492514.1"/>
    </source>
</evidence>
<evidence type="ECO:0000313" key="5">
    <source>
        <dbReference type="Proteomes" id="UP001519460"/>
    </source>
</evidence>
<feature type="chain" id="PRO_5044889304" evidence="3">
    <location>
        <begin position="16"/>
        <end position="166"/>
    </location>
</feature>
<feature type="compositionally biased region" description="Basic and acidic residues" evidence="1">
    <location>
        <begin position="37"/>
        <end position="46"/>
    </location>
</feature>
<feature type="region of interest" description="Disordered" evidence="1">
    <location>
        <begin position="36"/>
        <end position="61"/>
    </location>
</feature>